<evidence type="ECO:0000256" key="2">
    <source>
        <dbReference type="ARBA" id="ARBA00022900"/>
    </source>
</evidence>
<dbReference type="PANTHER" id="PTHR10913:SF45">
    <property type="entry name" value="FOLLISTATIN, ISOFORM A-RELATED"/>
    <property type="match status" value="1"/>
</dbReference>
<dbReference type="PANTHER" id="PTHR10913">
    <property type="entry name" value="FOLLISTATIN-RELATED"/>
    <property type="match status" value="1"/>
</dbReference>
<accession>A0A9Q1CN72</accession>
<dbReference type="SMART" id="SM00280">
    <property type="entry name" value="KAZAL"/>
    <property type="match status" value="3"/>
</dbReference>
<keyword evidence="3" id="KW-1015">Disulfide bond</keyword>
<dbReference type="EMBL" id="JAIZAY010000001">
    <property type="protein sequence ID" value="KAJ8048006.1"/>
    <property type="molecule type" value="Genomic_DNA"/>
</dbReference>
<comment type="caution">
    <text evidence="5">The sequence shown here is derived from an EMBL/GenBank/DDBJ whole genome shotgun (WGS) entry which is preliminary data.</text>
</comment>
<proteinExistence type="predicted"/>
<evidence type="ECO:0000313" key="6">
    <source>
        <dbReference type="Proteomes" id="UP001152320"/>
    </source>
</evidence>
<feature type="domain" description="Kazal-like" evidence="4">
    <location>
        <begin position="1"/>
        <end position="48"/>
    </location>
</feature>
<dbReference type="Gene3D" id="3.30.60.30">
    <property type="match status" value="3"/>
</dbReference>
<keyword evidence="2" id="KW-0722">Serine protease inhibitor</keyword>
<keyword evidence="6" id="KW-1185">Reference proteome</keyword>
<dbReference type="Pfam" id="PF00050">
    <property type="entry name" value="Kazal_1"/>
    <property type="match status" value="3"/>
</dbReference>
<protein>
    <submittedName>
        <fullName evidence="5">Four-domain proteases inhibitor</fullName>
    </submittedName>
</protein>
<sequence>MDCLKPCPLIYDPVCGSDGETYGNSCTFEVEQCKNPGLKSLLPGECPQDIGGKFNSSSNLKEPTEAFYQEPMDCLKPCPLIYDPVCGSDGETYGNSCIFEGEQCKNPGLKSLPGECPQDIGGKFNSSSNLREPTHTHPRCLTVYQDPMDCLKPCPLIYDPVCGSDGETYGNSCIFEVEQCKNPGLKSLLPGECPQDFGGKFNSSSNLKEPTEACTLSSRMIFPVFEKIFQPKIVCVYDTEYSI</sequence>
<gene>
    <name evidence="5" type="ORF">HOLleu_00153</name>
</gene>
<dbReference type="InterPro" id="IPR002350">
    <property type="entry name" value="Kazal_dom"/>
</dbReference>
<evidence type="ECO:0000256" key="3">
    <source>
        <dbReference type="ARBA" id="ARBA00023157"/>
    </source>
</evidence>
<evidence type="ECO:0000313" key="5">
    <source>
        <dbReference type="EMBL" id="KAJ8048006.1"/>
    </source>
</evidence>
<dbReference type="InterPro" id="IPR050653">
    <property type="entry name" value="Prot_Inhib_GrowthFact_Antg"/>
</dbReference>
<dbReference type="AlphaFoldDB" id="A0A9Q1CN72"/>
<organism evidence="5 6">
    <name type="scientific">Holothuria leucospilota</name>
    <name type="common">Black long sea cucumber</name>
    <name type="synonym">Mertensiothuria leucospilota</name>
    <dbReference type="NCBI Taxonomy" id="206669"/>
    <lineage>
        <taxon>Eukaryota</taxon>
        <taxon>Metazoa</taxon>
        <taxon>Echinodermata</taxon>
        <taxon>Eleutherozoa</taxon>
        <taxon>Echinozoa</taxon>
        <taxon>Holothuroidea</taxon>
        <taxon>Aspidochirotacea</taxon>
        <taxon>Aspidochirotida</taxon>
        <taxon>Holothuriidae</taxon>
        <taxon>Holothuria</taxon>
    </lineage>
</organism>
<evidence type="ECO:0000256" key="1">
    <source>
        <dbReference type="ARBA" id="ARBA00022690"/>
    </source>
</evidence>
<keyword evidence="1" id="KW-0646">Protease inhibitor</keyword>
<feature type="domain" description="Kazal-like" evidence="4">
    <location>
        <begin position="144"/>
        <end position="195"/>
    </location>
</feature>
<reference evidence="5" key="1">
    <citation type="submission" date="2021-10" db="EMBL/GenBank/DDBJ databases">
        <title>Tropical sea cucumber genome reveals ecological adaptation and Cuvierian tubules defense mechanism.</title>
        <authorList>
            <person name="Chen T."/>
        </authorList>
    </citation>
    <scope>NUCLEOTIDE SEQUENCE</scope>
    <source>
        <strain evidence="5">Nanhai2018</strain>
        <tissue evidence="5">Muscle</tissue>
    </source>
</reference>
<dbReference type="CDD" id="cd00104">
    <property type="entry name" value="KAZAL_FS"/>
    <property type="match status" value="3"/>
</dbReference>
<feature type="domain" description="Kazal-like" evidence="4">
    <location>
        <begin position="68"/>
        <end position="118"/>
    </location>
</feature>
<name>A0A9Q1CN72_HOLLE</name>
<evidence type="ECO:0000259" key="4">
    <source>
        <dbReference type="PROSITE" id="PS51465"/>
    </source>
</evidence>
<dbReference type="OrthoDB" id="9972772at2759"/>
<dbReference type="Proteomes" id="UP001152320">
    <property type="component" value="Chromosome 1"/>
</dbReference>
<dbReference type="SUPFAM" id="SSF100895">
    <property type="entry name" value="Kazal-type serine protease inhibitors"/>
    <property type="match status" value="3"/>
</dbReference>
<dbReference type="InterPro" id="IPR036058">
    <property type="entry name" value="Kazal_dom_sf"/>
</dbReference>
<dbReference type="GO" id="GO:0005576">
    <property type="term" value="C:extracellular region"/>
    <property type="evidence" value="ECO:0007669"/>
    <property type="project" value="TreeGrafter"/>
</dbReference>
<dbReference type="PROSITE" id="PS51465">
    <property type="entry name" value="KAZAL_2"/>
    <property type="match status" value="3"/>
</dbReference>
<dbReference type="GO" id="GO:0030154">
    <property type="term" value="P:cell differentiation"/>
    <property type="evidence" value="ECO:0007669"/>
    <property type="project" value="TreeGrafter"/>
</dbReference>